<keyword evidence="1" id="KW-1133">Transmembrane helix</keyword>
<feature type="domain" description="DUF4371" evidence="2">
    <location>
        <begin position="20"/>
        <end position="201"/>
    </location>
</feature>
<dbReference type="InterPro" id="IPR025398">
    <property type="entry name" value="DUF4371"/>
</dbReference>
<accession>A0A2C9VGS2</accession>
<evidence type="ECO:0000259" key="2">
    <source>
        <dbReference type="Pfam" id="PF14291"/>
    </source>
</evidence>
<organism evidence="3">
    <name type="scientific">Manihot esculenta</name>
    <name type="common">Cassava</name>
    <name type="synonym">Jatropha manihot</name>
    <dbReference type="NCBI Taxonomy" id="3983"/>
    <lineage>
        <taxon>Eukaryota</taxon>
        <taxon>Viridiplantae</taxon>
        <taxon>Streptophyta</taxon>
        <taxon>Embryophyta</taxon>
        <taxon>Tracheophyta</taxon>
        <taxon>Spermatophyta</taxon>
        <taxon>Magnoliopsida</taxon>
        <taxon>eudicotyledons</taxon>
        <taxon>Gunneridae</taxon>
        <taxon>Pentapetalae</taxon>
        <taxon>rosids</taxon>
        <taxon>fabids</taxon>
        <taxon>Malpighiales</taxon>
        <taxon>Euphorbiaceae</taxon>
        <taxon>Crotonoideae</taxon>
        <taxon>Manihoteae</taxon>
        <taxon>Manihot</taxon>
    </lineage>
</organism>
<sequence>MPACSAAELERLPTSEIPPDDLLNQSQYIEEFISKQLEKSKIEHYYRLNALIIYLCYLFILAFRGHNKSKVLNQRNFIELLKVLTLSNEKINNIVLKNAPKNLKLIPPHIQKNIVNACAIEIINATIRCLGDDIFIILVDECHSLLVKEQIKVIIYCVDKFRCIVENFLDIIHVNDIIIASLKKVIESLFSTHSLKISSLRLRI</sequence>
<gene>
    <name evidence="3" type="ORF">MANES_08G081100</name>
</gene>
<keyword evidence="1" id="KW-0472">Membrane</keyword>
<evidence type="ECO:0000313" key="3">
    <source>
        <dbReference type="EMBL" id="OAY43586.1"/>
    </source>
</evidence>
<dbReference type="STRING" id="3983.A0A2C9VGS2"/>
<evidence type="ECO:0000256" key="1">
    <source>
        <dbReference type="SAM" id="Phobius"/>
    </source>
</evidence>
<reference evidence="3" key="1">
    <citation type="submission" date="2016-02" db="EMBL/GenBank/DDBJ databases">
        <title>WGS assembly of Manihot esculenta.</title>
        <authorList>
            <person name="Bredeson J.V."/>
            <person name="Prochnik S.E."/>
            <person name="Lyons J.B."/>
            <person name="Schmutz J."/>
            <person name="Grimwood J."/>
            <person name="Vrebalov J."/>
            <person name="Bart R.S."/>
            <person name="Amuge T."/>
            <person name="Ferguson M.E."/>
            <person name="Green R."/>
            <person name="Putnam N."/>
            <person name="Stites J."/>
            <person name="Rounsley S."/>
            <person name="Rokhsar D.S."/>
        </authorList>
    </citation>
    <scope>NUCLEOTIDE SEQUENCE [LARGE SCALE GENOMIC DNA]</scope>
    <source>
        <tissue evidence="3">Leaf</tissue>
    </source>
</reference>
<dbReference type="PANTHER" id="PTHR45749:SF36">
    <property type="entry name" value="ZINC FINGER MYM-TYPE PROTEIN 1-LIKE"/>
    <property type="match status" value="1"/>
</dbReference>
<proteinExistence type="predicted"/>
<feature type="transmembrane region" description="Helical" evidence="1">
    <location>
        <begin position="45"/>
        <end position="63"/>
    </location>
</feature>
<name>A0A2C9VGS2_MANES</name>
<dbReference type="PANTHER" id="PTHR45749">
    <property type="match status" value="1"/>
</dbReference>
<dbReference type="Pfam" id="PF14291">
    <property type="entry name" value="DUF4371"/>
    <property type="match status" value="1"/>
</dbReference>
<protein>
    <recommendedName>
        <fullName evidence="2">DUF4371 domain-containing protein</fullName>
    </recommendedName>
</protein>
<keyword evidence="1" id="KW-0812">Transmembrane</keyword>
<dbReference type="EMBL" id="CM004394">
    <property type="protein sequence ID" value="OAY43586.1"/>
    <property type="molecule type" value="Genomic_DNA"/>
</dbReference>
<dbReference type="AlphaFoldDB" id="A0A2C9VGS2"/>